<feature type="transmembrane region" description="Helical" evidence="2">
    <location>
        <begin position="108"/>
        <end position="129"/>
    </location>
</feature>
<proteinExistence type="predicted"/>
<dbReference type="RefSeq" id="WP_159542587.1">
    <property type="nucleotide sequence ID" value="NZ_CP047156.1"/>
</dbReference>
<feature type="compositionally biased region" description="Low complexity" evidence="1">
    <location>
        <begin position="1"/>
        <end position="14"/>
    </location>
</feature>
<gene>
    <name evidence="3" type="ORF">EK0264_02515</name>
</gene>
<dbReference type="AlphaFoldDB" id="A0A7L4YJ43"/>
<keyword evidence="2" id="KW-0812">Transmembrane</keyword>
<sequence length="176" mass="19328">MQQAEPPEYAAVEPARTETPAEQADRNWVDLLQEFRVLQTGVQVLGGFLLTLPFAPRFQSLDQIQRVGYLMLVVLAAINIALLLLPIALHRRMFGWQRKPQLVAAGHVIARVAIAGVALLVAGIAAFVFDVVLGHLAGLIVIVVMLIFMSLLLVAVPRMAGGKRPRRRDGLWTPPQ</sequence>
<name>A0A7L4YJ43_9ACTN</name>
<keyword evidence="2" id="KW-1133">Transmembrane helix</keyword>
<feature type="transmembrane region" description="Helical" evidence="2">
    <location>
        <begin position="135"/>
        <end position="156"/>
    </location>
</feature>
<dbReference type="OrthoDB" id="3625784at2"/>
<dbReference type="EMBL" id="CP047156">
    <property type="protein sequence ID" value="QHB99275.1"/>
    <property type="molecule type" value="Genomic_DNA"/>
</dbReference>
<dbReference type="Pfam" id="PF19853">
    <property type="entry name" value="DUF6328"/>
    <property type="match status" value="1"/>
</dbReference>
<evidence type="ECO:0000313" key="4">
    <source>
        <dbReference type="Proteomes" id="UP000463857"/>
    </source>
</evidence>
<keyword evidence="4" id="KW-1185">Reference proteome</keyword>
<dbReference type="KEGG" id="eke:EK0264_02515"/>
<reference evidence="3 4" key="1">
    <citation type="journal article" date="2018" name="Int. J. Syst. Evol. Microbiol.">
        <title>Epidermidibacterium keratini gen. nov., sp. nov., a member of the family Sporichthyaceae, isolated from keratin epidermis.</title>
        <authorList>
            <person name="Lee D.G."/>
            <person name="Trujillo M.E."/>
            <person name="Kang S."/>
            <person name="Nam J.J."/>
            <person name="Kim Y.J."/>
        </authorList>
    </citation>
    <scope>NUCLEOTIDE SEQUENCE [LARGE SCALE GENOMIC DNA]</scope>
    <source>
        <strain evidence="3 4">EPI-7</strain>
    </source>
</reference>
<evidence type="ECO:0000256" key="2">
    <source>
        <dbReference type="SAM" id="Phobius"/>
    </source>
</evidence>
<organism evidence="3 4">
    <name type="scientific">Epidermidibacterium keratini</name>
    <dbReference type="NCBI Taxonomy" id="1891644"/>
    <lineage>
        <taxon>Bacteria</taxon>
        <taxon>Bacillati</taxon>
        <taxon>Actinomycetota</taxon>
        <taxon>Actinomycetes</taxon>
        <taxon>Sporichthyales</taxon>
        <taxon>Sporichthyaceae</taxon>
        <taxon>Epidermidibacterium</taxon>
    </lineage>
</organism>
<evidence type="ECO:0000313" key="3">
    <source>
        <dbReference type="EMBL" id="QHB99275.1"/>
    </source>
</evidence>
<dbReference type="InParanoid" id="A0A7L4YJ43"/>
<dbReference type="Proteomes" id="UP000463857">
    <property type="component" value="Chromosome"/>
</dbReference>
<protein>
    <submittedName>
        <fullName evidence="3">Sodium:proton antiporter</fullName>
    </submittedName>
</protein>
<dbReference type="InterPro" id="IPR046291">
    <property type="entry name" value="DUF6328"/>
</dbReference>
<evidence type="ECO:0000256" key="1">
    <source>
        <dbReference type="SAM" id="MobiDB-lite"/>
    </source>
</evidence>
<feature type="transmembrane region" description="Helical" evidence="2">
    <location>
        <begin position="67"/>
        <end position="87"/>
    </location>
</feature>
<accession>A0A7L4YJ43</accession>
<feature type="region of interest" description="Disordered" evidence="1">
    <location>
        <begin position="1"/>
        <end position="21"/>
    </location>
</feature>
<keyword evidence="2" id="KW-0472">Membrane</keyword>